<dbReference type="Pfam" id="PF02836">
    <property type="entry name" value="Glyco_hydro_2_C"/>
    <property type="match status" value="1"/>
</dbReference>
<dbReference type="SUPFAM" id="SSF51445">
    <property type="entry name" value="(Trans)glycosidases"/>
    <property type="match status" value="1"/>
</dbReference>
<dbReference type="EMBL" id="CP094326">
    <property type="protein sequence ID" value="UNY97215.1"/>
    <property type="molecule type" value="Genomic_DNA"/>
</dbReference>
<dbReference type="Proteomes" id="UP000829476">
    <property type="component" value="Chromosome"/>
</dbReference>
<sequence>MKKNGLSILLILVIISFSYKYFFYEKKNGNRDHQTVYIKYEDNGGYQLIRNNSPFIIKGASGNKNLEELAAIGGNTIRVYDTVNLGDFLDKAHRLNLAVIVDIPIPRYHKSYNIYQNKEYCSNLKKEVKKLVIRHKDHPALLLWNLGNEVEYPFIFGNRDFIDTFNDLIKIIHTEDTNHPVSTTIPSVTKKQVLSIMFNSPDLDLIGFNIFVAIKRLDKDLDQISLIKKPLPYYISEWGYDGPWATKNTAWDAPIEQSSNEKTEQLISRYRLLQQKTDNRCLGSLIFYWGSKQERTHTWFSIFSEEGHPSEMVSTISGLWNDTLSSNPGINIKQLTIADKESSESLILKPGIPEEIALSYTTGLNKIDSVKWELYREGWYYKRWDIEEKPLKIDGSVIIKDASSAILRTPLKEGPYRLFAYLYSNNCFATINYPFYVADIK</sequence>
<accession>A0ABY3YGW1</accession>
<dbReference type="InterPro" id="IPR017853">
    <property type="entry name" value="GH"/>
</dbReference>
<gene>
    <name evidence="2" type="ORF">MQE36_08905</name>
</gene>
<keyword evidence="3" id="KW-1185">Reference proteome</keyword>
<proteinExistence type="predicted"/>
<evidence type="ECO:0000259" key="1">
    <source>
        <dbReference type="Pfam" id="PF02836"/>
    </source>
</evidence>
<name>A0ABY3YGW1_9FLAO</name>
<evidence type="ECO:0000313" key="2">
    <source>
        <dbReference type="EMBL" id="UNY97215.1"/>
    </source>
</evidence>
<protein>
    <recommendedName>
        <fullName evidence="1">Glycoside hydrolase family 2 catalytic domain-containing protein</fullName>
    </recommendedName>
</protein>
<reference evidence="2 3" key="1">
    <citation type="journal article" date="2018" name="Int. J. Syst. Evol. Microbiol.">
        <title>Zhouia spongiae sp. nov., isolated from a marine sponge.</title>
        <authorList>
            <person name="Zhuang L."/>
            <person name="Lin B."/>
            <person name="Qin F."/>
            <person name="Luo L."/>
        </authorList>
    </citation>
    <scope>NUCLEOTIDE SEQUENCE [LARGE SCALE GENOMIC DNA]</scope>
    <source>
        <strain evidence="2 3">HN-Y44</strain>
    </source>
</reference>
<evidence type="ECO:0000313" key="3">
    <source>
        <dbReference type="Proteomes" id="UP000829476"/>
    </source>
</evidence>
<dbReference type="RefSeq" id="WP_242935629.1">
    <property type="nucleotide sequence ID" value="NZ_CP094326.1"/>
</dbReference>
<dbReference type="Gene3D" id="3.20.20.80">
    <property type="entry name" value="Glycosidases"/>
    <property type="match status" value="1"/>
</dbReference>
<dbReference type="InterPro" id="IPR006103">
    <property type="entry name" value="Glyco_hydro_2_cat"/>
</dbReference>
<organism evidence="2 3">
    <name type="scientific">Zhouia spongiae</name>
    <dbReference type="NCBI Taxonomy" id="2202721"/>
    <lineage>
        <taxon>Bacteria</taxon>
        <taxon>Pseudomonadati</taxon>
        <taxon>Bacteroidota</taxon>
        <taxon>Flavobacteriia</taxon>
        <taxon>Flavobacteriales</taxon>
        <taxon>Flavobacteriaceae</taxon>
        <taxon>Zhouia</taxon>
    </lineage>
</organism>
<feature type="domain" description="Glycoside hydrolase family 2 catalytic" evidence="1">
    <location>
        <begin position="114"/>
        <end position="184"/>
    </location>
</feature>